<evidence type="ECO:0000256" key="1">
    <source>
        <dbReference type="SAM" id="MobiDB-lite"/>
    </source>
</evidence>
<dbReference type="GO" id="GO:0004843">
    <property type="term" value="F:cysteine-type deubiquitinase activity"/>
    <property type="evidence" value="ECO:0007669"/>
    <property type="project" value="TreeGrafter"/>
</dbReference>
<dbReference type="PANTHER" id="PTHR12419:SF10">
    <property type="entry name" value="DEUBIQUITINASE OTUD6B"/>
    <property type="match status" value="1"/>
</dbReference>
<feature type="region of interest" description="Disordered" evidence="1">
    <location>
        <begin position="1"/>
        <end position="21"/>
    </location>
</feature>
<dbReference type="InterPro" id="IPR050704">
    <property type="entry name" value="Peptidase_C85-like"/>
</dbReference>
<dbReference type="Gene3D" id="3.90.70.80">
    <property type="match status" value="1"/>
</dbReference>
<dbReference type="InterPro" id="IPR038765">
    <property type="entry name" value="Papain-like_cys_pep_sf"/>
</dbReference>
<evidence type="ECO:0000259" key="2">
    <source>
        <dbReference type="PROSITE" id="PS50802"/>
    </source>
</evidence>
<feature type="domain" description="OTU" evidence="2">
    <location>
        <begin position="144"/>
        <end position="325"/>
    </location>
</feature>
<keyword evidence="4" id="KW-1185">Reference proteome</keyword>
<dbReference type="SUPFAM" id="SSF54001">
    <property type="entry name" value="Cysteine proteinases"/>
    <property type="match status" value="1"/>
</dbReference>
<dbReference type="Pfam" id="PF02338">
    <property type="entry name" value="OTU"/>
    <property type="match status" value="1"/>
</dbReference>
<sequence length="368" mass="41982">MAQPEESHSESHRILQRHEEERQALQSKFEALLRNIPRRNKVERRLVERDWRMEQDQLQRRQAAEAEQAGVPLQAVDAMNSERDPAPGFYVRRELSKKQRRKLAKASAQADADRRAAEERQLAAPSERDEESRRIEAVLARYALRVAEVRPDGHCLFRAVAHQLHTSCPEGMADGLRVSDPQVADRLREWPDDVDADGRVWILRDVAADYMRQHRDDFMPFVAYDEHGIEADASEERAFETYCARMSSTAAWGTQLEIQALARALGVPVEVYGDPAVLTGGVLRMGEEPVVAAVDDSSRPRPVLRLSYHRRYYELGEHFNSVVPMESDVEPAAHDDANAVDVLTRTLPQERRMESATARECVNKTQRT</sequence>
<feature type="region of interest" description="Disordered" evidence="1">
    <location>
        <begin position="100"/>
        <end position="130"/>
    </location>
</feature>
<dbReference type="Proteomes" id="UP001301350">
    <property type="component" value="Unassembled WGS sequence"/>
</dbReference>
<reference evidence="3 4" key="1">
    <citation type="submission" date="2022-07" db="EMBL/GenBank/DDBJ databases">
        <title>Genome-wide signatures of adaptation to extreme environments.</title>
        <authorList>
            <person name="Cho C.H."/>
            <person name="Yoon H.S."/>
        </authorList>
    </citation>
    <scope>NUCLEOTIDE SEQUENCE [LARGE SCALE GENOMIC DNA]</scope>
    <source>
        <strain evidence="3 4">DBV 063 E5</strain>
    </source>
</reference>
<dbReference type="InterPro" id="IPR003323">
    <property type="entry name" value="OTU_dom"/>
</dbReference>
<name>A0AAV9ITI6_CYACA</name>
<accession>A0AAV9ITI6</accession>
<comment type="caution">
    <text evidence="3">The sequence shown here is derived from an EMBL/GenBank/DDBJ whole genome shotgun (WGS) entry which is preliminary data.</text>
</comment>
<dbReference type="EMBL" id="JANCYW010000005">
    <property type="protein sequence ID" value="KAK4535632.1"/>
    <property type="molecule type" value="Genomic_DNA"/>
</dbReference>
<evidence type="ECO:0000313" key="4">
    <source>
        <dbReference type="Proteomes" id="UP001301350"/>
    </source>
</evidence>
<feature type="compositionally biased region" description="Basic and acidic residues" evidence="1">
    <location>
        <begin position="111"/>
        <end position="130"/>
    </location>
</feature>
<dbReference type="AlphaFoldDB" id="A0AAV9ITI6"/>
<dbReference type="PROSITE" id="PS50802">
    <property type="entry name" value="OTU"/>
    <property type="match status" value="1"/>
</dbReference>
<organism evidence="3 4">
    <name type="scientific">Cyanidium caldarium</name>
    <name type="common">Red alga</name>
    <dbReference type="NCBI Taxonomy" id="2771"/>
    <lineage>
        <taxon>Eukaryota</taxon>
        <taxon>Rhodophyta</taxon>
        <taxon>Bangiophyceae</taxon>
        <taxon>Cyanidiales</taxon>
        <taxon>Cyanidiaceae</taxon>
        <taxon>Cyanidium</taxon>
    </lineage>
</organism>
<dbReference type="GO" id="GO:0016579">
    <property type="term" value="P:protein deubiquitination"/>
    <property type="evidence" value="ECO:0007669"/>
    <property type="project" value="TreeGrafter"/>
</dbReference>
<dbReference type="PANTHER" id="PTHR12419">
    <property type="entry name" value="OTU DOMAIN CONTAINING PROTEIN"/>
    <property type="match status" value="1"/>
</dbReference>
<protein>
    <recommendedName>
        <fullName evidence="2">OTU domain-containing protein</fullName>
    </recommendedName>
</protein>
<proteinExistence type="predicted"/>
<dbReference type="CDD" id="cd22748">
    <property type="entry name" value="OTU_OTUD6-like"/>
    <property type="match status" value="1"/>
</dbReference>
<evidence type="ECO:0000313" key="3">
    <source>
        <dbReference type="EMBL" id="KAK4535632.1"/>
    </source>
</evidence>
<gene>
    <name evidence="3" type="ORF">CDCA_CDCA05G1657</name>
</gene>